<sequence>MTNEEVKQVPRITHIRTERDDDYRLLSTLTLELVESRLKEISQRHNLDITDESLLYLYSKEYGSLTNEIADILCPRYGFKGIYPTPKLGAE</sequence>
<dbReference type="EMBL" id="QRVZ01000001">
    <property type="protein sequence ID" value="RGS88174.1"/>
    <property type="molecule type" value="Genomic_DNA"/>
</dbReference>
<protein>
    <submittedName>
        <fullName evidence="1">Uncharacterized protein</fullName>
    </submittedName>
</protein>
<proteinExistence type="predicted"/>
<accession>A0A395W455</accession>
<comment type="caution">
    <text evidence="1">The sequence shown here is derived from an EMBL/GenBank/DDBJ whole genome shotgun (WGS) entry which is preliminary data.</text>
</comment>
<name>A0A395W455_BACOV</name>
<dbReference type="AlphaFoldDB" id="A0A395W455"/>
<organism evidence="1 2">
    <name type="scientific">Bacteroides ovatus</name>
    <dbReference type="NCBI Taxonomy" id="28116"/>
    <lineage>
        <taxon>Bacteria</taxon>
        <taxon>Pseudomonadati</taxon>
        <taxon>Bacteroidota</taxon>
        <taxon>Bacteroidia</taxon>
        <taxon>Bacteroidales</taxon>
        <taxon>Bacteroidaceae</taxon>
        <taxon>Bacteroides</taxon>
    </lineage>
</organism>
<evidence type="ECO:0000313" key="1">
    <source>
        <dbReference type="EMBL" id="RGS88174.1"/>
    </source>
</evidence>
<reference evidence="1 2" key="1">
    <citation type="submission" date="2018-08" db="EMBL/GenBank/DDBJ databases">
        <title>A genome reference for cultivated species of the human gut microbiota.</title>
        <authorList>
            <person name="Zou Y."/>
            <person name="Xue W."/>
            <person name="Luo G."/>
        </authorList>
    </citation>
    <scope>NUCLEOTIDE SEQUENCE [LARGE SCALE GENOMIC DNA]</scope>
    <source>
        <strain evidence="1 2">AF20-9LB</strain>
    </source>
</reference>
<evidence type="ECO:0000313" key="2">
    <source>
        <dbReference type="Proteomes" id="UP000266492"/>
    </source>
</evidence>
<dbReference type="RefSeq" id="WP_118418206.1">
    <property type="nucleotide sequence ID" value="NZ_JAQDLI010000001.1"/>
</dbReference>
<gene>
    <name evidence="1" type="ORF">DWX70_01180</name>
</gene>
<dbReference type="Proteomes" id="UP000266492">
    <property type="component" value="Unassembled WGS sequence"/>
</dbReference>